<reference evidence="6 7" key="2">
    <citation type="journal article" date="2009" name="Proc. Natl. Acad. Sci. U.S.A.">
        <title>On the chimeric nature, thermophilic origin, and phylogenetic placement of the Thermotogales.</title>
        <authorList>
            <person name="Zhaxybayeva O."/>
            <person name="Swithers K.S."/>
            <person name="Lapierre P."/>
            <person name="Fournier G.P."/>
            <person name="Bickhart D.M."/>
            <person name="DeBoy R.T."/>
            <person name="Nelson K.E."/>
            <person name="Nesbo C.L."/>
            <person name="Doolittle W.F."/>
            <person name="Gogarten J.P."/>
            <person name="Noll K.M."/>
        </authorList>
    </citation>
    <scope>NUCLEOTIDE SEQUENCE [LARGE SCALE GENOMIC DNA]</scope>
    <source>
        <strain evidence="7">ATCC 35602 / DSM 5306 / Rt17-B1</strain>
    </source>
</reference>
<evidence type="ECO:0000259" key="5">
    <source>
        <dbReference type="Pfam" id="PF02782"/>
    </source>
</evidence>
<evidence type="ECO:0000256" key="2">
    <source>
        <dbReference type="ARBA" id="ARBA00022679"/>
    </source>
</evidence>
<protein>
    <submittedName>
        <fullName evidence="6">Carbohydrate kinase FGGY</fullName>
    </submittedName>
</protein>
<gene>
    <name evidence="6" type="ordered locus">Fnod_0555</name>
</gene>
<name>A7HKI4_FERNB</name>
<dbReference type="STRING" id="381764.Fnod_0555"/>
<dbReference type="SUPFAM" id="SSF53067">
    <property type="entry name" value="Actin-like ATPase domain"/>
    <property type="match status" value="2"/>
</dbReference>
<dbReference type="GO" id="GO:0005975">
    <property type="term" value="P:carbohydrate metabolic process"/>
    <property type="evidence" value="ECO:0007669"/>
    <property type="project" value="InterPro"/>
</dbReference>
<dbReference type="InterPro" id="IPR043129">
    <property type="entry name" value="ATPase_NBD"/>
</dbReference>
<dbReference type="AlphaFoldDB" id="A7HKI4"/>
<dbReference type="InterPro" id="IPR050406">
    <property type="entry name" value="FGGY_Carb_Kinase"/>
</dbReference>
<feature type="domain" description="Carbohydrate kinase FGGY N-terminal" evidence="4">
    <location>
        <begin position="3"/>
        <end position="247"/>
    </location>
</feature>
<evidence type="ECO:0000313" key="7">
    <source>
        <dbReference type="Proteomes" id="UP000002415"/>
    </source>
</evidence>
<feature type="domain" description="Carbohydrate kinase FGGY C-terminal" evidence="5">
    <location>
        <begin position="260"/>
        <end position="452"/>
    </location>
</feature>
<dbReference type="Pfam" id="PF00370">
    <property type="entry name" value="FGGY_N"/>
    <property type="match status" value="1"/>
</dbReference>
<evidence type="ECO:0000256" key="1">
    <source>
        <dbReference type="ARBA" id="ARBA00009156"/>
    </source>
</evidence>
<dbReference type="InterPro" id="IPR018484">
    <property type="entry name" value="FGGY_N"/>
</dbReference>
<dbReference type="CDD" id="cd07779">
    <property type="entry name" value="ASKHA_NBD_FGGY_YgcE-like"/>
    <property type="match status" value="1"/>
</dbReference>
<comment type="similarity">
    <text evidence="1">Belongs to the FGGY kinase family.</text>
</comment>
<proteinExistence type="inferred from homology"/>
<dbReference type="PANTHER" id="PTHR43095">
    <property type="entry name" value="SUGAR KINASE"/>
    <property type="match status" value="1"/>
</dbReference>
<evidence type="ECO:0000259" key="4">
    <source>
        <dbReference type="Pfam" id="PF00370"/>
    </source>
</evidence>
<dbReference type="OrthoDB" id="39631at2"/>
<dbReference type="eggNOG" id="COG1070">
    <property type="taxonomic scope" value="Bacteria"/>
</dbReference>
<dbReference type="Proteomes" id="UP000002415">
    <property type="component" value="Chromosome"/>
</dbReference>
<dbReference type="InterPro" id="IPR018485">
    <property type="entry name" value="FGGY_C"/>
</dbReference>
<reference evidence="6 7" key="1">
    <citation type="submission" date="2007-07" db="EMBL/GenBank/DDBJ databases">
        <title>Complete sequence of Fervidobacterium nodosum Rt17-B1.</title>
        <authorList>
            <consortium name="US DOE Joint Genome Institute"/>
            <person name="Copeland A."/>
            <person name="Lucas S."/>
            <person name="Lapidus A."/>
            <person name="Barry K."/>
            <person name="Glavina del Rio T."/>
            <person name="Dalin E."/>
            <person name="Tice H."/>
            <person name="Pitluck S."/>
            <person name="Saunders E."/>
            <person name="Brettin T."/>
            <person name="Bruce D."/>
            <person name="Detter J.C."/>
            <person name="Han C."/>
            <person name="Schmutz J."/>
            <person name="Larimer F."/>
            <person name="Land M."/>
            <person name="Hauser L."/>
            <person name="Kyrpides N."/>
            <person name="Mikhailova N."/>
            <person name="Nelson K."/>
            <person name="Gogarten J.P."/>
            <person name="Noll K."/>
            <person name="Richardson P."/>
        </authorList>
    </citation>
    <scope>NUCLEOTIDE SEQUENCE [LARGE SCALE GENOMIC DNA]</scope>
    <source>
        <strain evidence="7">ATCC 35602 / DSM 5306 / Rt17-B1</strain>
    </source>
</reference>
<organism evidence="6 7">
    <name type="scientific">Fervidobacterium nodosum (strain ATCC 35602 / DSM 5306 / Rt17-B1)</name>
    <dbReference type="NCBI Taxonomy" id="381764"/>
    <lineage>
        <taxon>Bacteria</taxon>
        <taxon>Thermotogati</taxon>
        <taxon>Thermotogota</taxon>
        <taxon>Thermotogae</taxon>
        <taxon>Thermotogales</taxon>
        <taxon>Fervidobacteriaceae</taxon>
        <taxon>Fervidobacterium</taxon>
    </lineage>
</organism>
<keyword evidence="3 6" id="KW-0418">Kinase</keyword>
<dbReference type="RefSeq" id="WP_011993736.1">
    <property type="nucleotide sequence ID" value="NC_009718.1"/>
</dbReference>
<dbReference type="PANTHER" id="PTHR43095:SF5">
    <property type="entry name" value="XYLULOSE KINASE"/>
    <property type="match status" value="1"/>
</dbReference>
<accession>A7HKI4</accession>
<keyword evidence="7" id="KW-1185">Reference proteome</keyword>
<evidence type="ECO:0000313" key="6">
    <source>
        <dbReference type="EMBL" id="ABS60417.1"/>
    </source>
</evidence>
<dbReference type="HOGENOM" id="CLU_009281_3_4_0"/>
<dbReference type="PIRSF" id="PIRSF000538">
    <property type="entry name" value="GlpK"/>
    <property type="match status" value="1"/>
</dbReference>
<dbReference type="GO" id="GO:0016301">
    <property type="term" value="F:kinase activity"/>
    <property type="evidence" value="ECO:0007669"/>
    <property type="project" value="UniProtKB-KW"/>
</dbReference>
<keyword evidence="2" id="KW-0808">Transferase</keyword>
<evidence type="ECO:0000256" key="3">
    <source>
        <dbReference type="ARBA" id="ARBA00022777"/>
    </source>
</evidence>
<dbReference type="EMBL" id="CP000771">
    <property type="protein sequence ID" value="ABS60417.1"/>
    <property type="molecule type" value="Genomic_DNA"/>
</dbReference>
<dbReference type="KEGG" id="fno:Fnod_0555"/>
<dbReference type="Pfam" id="PF02782">
    <property type="entry name" value="FGGY_C"/>
    <property type="match status" value="1"/>
</dbReference>
<dbReference type="InterPro" id="IPR000577">
    <property type="entry name" value="Carb_kinase_FGGY"/>
</dbReference>
<dbReference type="Gene3D" id="3.30.420.40">
    <property type="match status" value="2"/>
</dbReference>
<sequence>MNVLAIDCGTQSLRAIVFSHEGEMLAKEKVEFEPYYSLDVGWAEQNPNVFWNALCSATNKLAKDYPVIFDSIQGVTLTTQRATVVVVDERGEPLRNAFIWLDEREAKGKPKLTFWENLAFSLIGKKPTAHMAWRRSKANYMRIYEPEIWKRVHKYLLLSGYLTYKLTGKFVDSKASQVGYIPFDYKRKDWISNPKHYRWRLFGIEKNMLPNLVEPTKLLGYVNEQASKETGLKKGLPVIAAGADKQCETLAVGCFSPEVASISLGTTATIQTTTDKYIEPLPFMPSYPSVVPGKYNPEIEVFRGYWLISWFKKEFAHHEVREAEMLGTTAEKLLNQRLKNIPAGSEGLMLQPTWTAGLDKPFSRGAIIGFSDKHTRIHIYRAIIEGINYALIEGVKSIEKKTKVKVKKIGLSGGGATSDEISQITANMFGVPTYKVQTNETSALGAAIAAFIGLGMYNSVEESVKNMVHIQKEFHPDIDEHEVYMEYYRKVYLRIWDALGDLYRELDSISRKIKKI</sequence>